<dbReference type="OrthoDB" id="2133268at2759"/>
<dbReference type="PANTHER" id="PTHR38543:SF1">
    <property type="entry name" value="OS04G0465800 PROTEIN"/>
    <property type="match status" value="1"/>
</dbReference>
<dbReference type="EMBL" id="SMMG02000012">
    <property type="protein sequence ID" value="KAA3454982.1"/>
    <property type="molecule type" value="Genomic_DNA"/>
</dbReference>
<protein>
    <submittedName>
        <fullName evidence="2">Polyprotein</fullName>
    </submittedName>
</protein>
<feature type="transmembrane region" description="Helical" evidence="1">
    <location>
        <begin position="73"/>
        <end position="94"/>
    </location>
</feature>
<feature type="transmembrane region" description="Helical" evidence="1">
    <location>
        <begin position="268"/>
        <end position="286"/>
    </location>
</feature>
<keyword evidence="1" id="KW-1133">Transmembrane helix</keyword>
<name>A0A5B6UFQ5_9ROSI</name>
<evidence type="ECO:0000256" key="1">
    <source>
        <dbReference type="SAM" id="Phobius"/>
    </source>
</evidence>
<comment type="caution">
    <text evidence="2">The sequence shown here is derived from an EMBL/GenBank/DDBJ whole genome shotgun (WGS) entry which is preliminary data.</text>
</comment>
<evidence type="ECO:0000313" key="2">
    <source>
        <dbReference type="EMBL" id="KAA3454982.1"/>
    </source>
</evidence>
<dbReference type="PANTHER" id="PTHR38543">
    <property type="entry name" value="OS04G0465800 PROTEIN"/>
    <property type="match status" value="1"/>
</dbReference>
<sequence length="331" mass="37132">MPGPGPHLMYAMSSGLALTHLTRGRFSPHHTLTYTLNAFFGPDIGSFSEWLTSVLFLDSSVLAFLADSIHHPVYYVLILGLPLCLFYSWASGVLVKRSLLDSVSGVPLSRKQCLLLISAGSFSHFFLDHLFEVNFRDSFFHDMWLILSDLFIRQFLKMDIRAVVGLGNSLDFSLCFLAIPCVTFAPCTYPDMGIPYTKINIQENGKSSMYTWILSTGWWINRAPVNPDAVVIVGFLCTCLIGGFIYINRVGLPKSTRKQSYQSMKLTMIIASLYSFWCASQIYWANPRRPAVGEEADLGVLVFLATYFLLPHGLCILSMNSEDLHTDHIPL</sequence>
<dbReference type="AlphaFoldDB" id="A0A5B6UFQ5"/>
<keyword evidence="1" id="KW-0812">Transmembrane</keyword>
<organism evidence="2 3">
    <name type="scientific">Gossypium australe</name>
    <dbReference type="NCBI Taxonomy" id="47621"/>
    <lineage>
        <taxon>Eukaryota</taxon>
        <taxon>Viridiplantae</taxon>
        <taxon>Streptophyta</taxon>
        <taxon>Embryophyta</taxon>
        <taxon>Tracheophyta</taxon>
        <taxon>Spermatophyta</taxon>
        <taxon>Magnoliopsida</taxon>
        <taxon>eudicotyledons</taxon>
        <taxon>Gunneridae</taxon>
        <taxon>Pentapetalae</taxon>
        <taxon>rosids</taxon>
        <taxon>malvids</taxon>
        <taxon>Malvales</taxon>
        <taxon>Malvaceae</taxon>
        <taxon>Malvoideae</taxon>
        <taxon>Gossypium</taxon>
    </lineage>
</organism>
<gene>
    <name evidence="2" type="ORF">EPI10_018055</name>
</gene>
<dbReference type="Proteomes" id="UP000325315">
    <property type="component" value="Unassembled WGS sequence"/>
</dbReference>
<feature type="transmembrane region" description="Helical" evidence="1">
    <location>
        <begin position="229"/>
        <end position="247"/>
    </location>
</feature>
<reference evidence="3" key="1">
    <citation type="journal article" date="2019" name="Plant Biotechnol. J.">
        <title>Genome sequencing of the Australian wild diploid species Gossypium australe highlights disease resistance and delayed gland morphogenesis.</title>
        <authorList>
            <person name="Cai Y."/>
            <person name="Cai X."/>
            <person name="Wang Q."/>
            <person name="Wang P."/>
            <person name="Zhang Y."/>
            <person name="Cai C."/>
            <person name="Xu Y."/>
            <person name="Wang K."/>
            <person name="Zhou Z."/>
            <person name="Wang C."/>
            <person name="Geng S."/>
            <person name="Li B."/>
            <person name="Dong Q."/>
            <person name="Hou Y."/>
            <person name="Wang H."/>
            <person name="Ai P."/>
            <person name="Liu Z."/>
            <person name="Yi F."/>
            <person name="Sun M."/>
            <person name="An G."/>
            <person name="Cheng J."/>
            <person name="Zhang Y."/>
            <person name="Shi Q."/>
            <person name="Xie Y."/>
            <person name="Shi X."/>
            <person name="Chang Y."/>
            <person name="Huang F."/>
            <person name="Chen Y."/>
            <person name="Hong S."/>
            <person name="Mi L."/>
            <person name="Sun Q."/>
            <person name="Zhang L."/>
            <person name="Zhou B."/>
            <person name="Peng R."/>
            <person name="Zhang X."/>
            <person name="Liu F."/>
        </authorList>
    </citation>
    <scope>NUCLEOTIDE SEQUENCE [LARGE SCALE GENOMIC DNA]</scope>
    <source>
        <strain evidence="3">cv. PA1801</strain>
    </source>
</reference>
<keyword evidence="1" id="KW-0472">Membrane</keyword>
<feature type="transmembrane region" description="Helical" evidence="1">
    <location>
        <begin position="298"/>
        <end position="317"/>
    </location>
</feature>
<evidence type="ECO:0000313" key="3">
    <source>
        <dbReference type="Proteomes" id="UP000325315"/>
    </source>
</evidence>
<keyword evidence="3" id="KW-1185">Reference proteome</keyword>
<proteinExistence type="predicted"/>
<accession>A0A5B6UFQ5</accession>